<evidence type="ECO:0000313" key="2">
    <source>
        <dbReference type="EnsemblMetazoa" id="AMIN014527-PA"/>
    </source>
</evidence>
<sequence>MDIKPNDEVNDRNAGERLDATVQGAVLARKNPRLPNFGANNSFYEHEIKNNSRGHDHCIEDVQKYQLERTVNGYIRKCFVAQRAVSSEEESPNSTDKNVPVCR</sequence>
<accession>A0A182WPC1</accession>
<protein>
    <submittedName>
        <fullName evidence="2">Uncharacterized protein</fullName>
    </submittedName>
</protein>
<evidence type="ECO:0000256" key="1">
    <source>
        <dbReference type="SAM" id="MobiDB-lite"/>
    </source>
</evidence>
<dbReference type="EnsemblMetazoa" id="AMIN014527-RA">
    <property type="protein sequence ID" value="AMIN014527-PA"/>
    <property type="gene ID" value="AMIN014527"/>
</dbReference>
<reference evidence="3" key="1">
    <citation type="submission" date="2013-03" db="EMBL/GenBank/DDBJ databases">
        <title>The Genome Sequence of Anopheles minimus MINIMUS1.</title>
        <authorList>
            <consortium name="The Broad Institute Genomics Platform"/>
            <person name="Neafsey D.E."/>
            <person name="Walton C."/>
            <person name="Walker B."/>
            <person name="Young S.K."/>
            <person name="Zeng Q."/>
            <person name="Gargeya S."/>
            <person name="Fitzgerald M."/>
            <person name="Haas B."/>
            <person name="Abouelleil A."/>
            <person name="Allen A.W."/>
            <person name="Alvarado L."/>
            <person name="Arachchi H.M."/>
            <person name="Berlin A.M."/>
            <person name="Chapman S.B."/>
            <person name="Gainer-Dewar J."/>
            <person name="Goldberg J."/>
            <person name="Griggs A."/>
            <person name="Gujja S."/>
            <person name="Hansen M."/>
            <person name="Howarth C."/>
            <person name="Imamovic A."/>
            <person name="Ireland A."/>
            <person name="Larimer J."/>
            <person name="McCowan C."/>
            <person name="Murphy C."/>
            <person name="Pearson M."/>
            <person name="Poon T.W."/>
            <person name="Priest M."/>
            <person name="Roberts A."/>
            <person name="Saif S."/>
            <person name="Shea T."/>
            <person name="Sisk P."/>
            <person name="Sykes S."/>
            <person name="Wortman J."/>
            <person name="Nusbaum C."/>
            <person name="Birren B."/>
        </authorList>
    </citation>
    <scope>NUCLEOTIDE SEQUENCE [LARGE SCALE GENOMIC DNA]</scope>
    <source>
        <strain evidence="3">MINIMUS1</strain>
    </source>
</reference>
<name>A0A182WPC1_9DIPT</name>
<reference evidence="2" key="2">
    <citation type="submission" date="2020-05" db="UniProtKB">
        <authorList>
            <consortium name="EnsemblMetazoa"/>
        </authorList>
    </citation>
    <scope>IDENTIFICATION</scope>
    <source>
        <strain evidence="2">MINIMUS1</strain>
    </source>
</reference>
<keyword evidence="3" id="KW-1185">Reference proteome</keyword>
<dbReference type="VEuPathDB" id="VectorBase:AMIN014527"/>
<evidence type="ECO:0000313" key="3">
    <source>
        <dbReference type="Proteomes" id="UP000075920"/>
    </source>
</evidence>
<dbReference type="AlphaFoldDB" id="A0A182WPC1"/>
<feature type="region of interest" description="Disordered" evidence="1">
    <location>
        <begin position="84"/>
        <end position="103"/>
    </location>
</feature>
<proteinExistence type="predicted"/>
<organism evidence="2 3">
    <name type="scientific">Anopheles minimus</name>
    <dbReference type="NCBI Taxonomy" id="112268"/>
    <lineage>
        <taxon>Eukaryota</taxon>
        <taxon>Metazoa</taxon>
        <taxon>Ecdysozoa</taxon>
        <taxon>Arthropoda</taxon>
        <taxon>Hexapoda</taxon>
        <taxon>Insecta</taxon>
        <taxon>Pterygota</taxon>
        <taxon>Neoptera</taxon>
        <taxon>Endopterygota</taxon>
        <taxon>Diptera</taxon>
        <taxon>Nematocera</taxon>
        <taxon>Culicoidea</taxon>
        <taxon>Culicidae</taxon>
        <taxon>Anophelinae</taxon>
        <taxon>Anopheles</taxon>
    </lineage>
</organism>
<dbReference type="Proteomes" id="UP000075920">
    <property type="component" value="Unassembled WGS sequence"/>
</dbReference>